<dbReference type="Proteomes" id="UP000233469">
    <property type="component" value="Unassembled WGS sequence"/>
</dbReference>
<gene>
    <name evidence="2" type="ORF">RhiirC2_750889</name>
</gene>
<reference evidence="2 3" key="2">
    <citation type="submission" date="2017-10" db="EMBL/GenBank/DDBJ databases">
        <title>Extensive intraspecific genome diversity in a model arbuscular mycorrhizal fungus.</title>
        <authorList>
            <person name="Chen E.C.H."/>
            <person name="Morin E."/>
            <person name="Baudet D."/>
            <person name="Noel J."/>
            <person name="Ndikumana S."/>
            <person name="Charron P."/>
            <person name="St-Onge C."/>
            <person name="Giorgi J."/>
            <person name="Grigoriev I.V."/>
            <person name="Roux C."/>
            <person name="Martin F.M."/>
            <person name="Corradi N."/>
        </authorList>
    </citation>
    <scope>NUCLEOTIDE SEQUENCE [LARGE SCALE GENOMIC DNA]</scope>
    <source>
        <strain evidence="2 3">C2</strain>
    </source>
</reference>
<protein>
    <submittedName>
        <fullName evidence="2">Uncharacterized protein</fullName>
    </submittedName>
</protein>
<evidence type="ECO:0000313" key="2">
    <source>
        <dbReference type="EMBL" id="PKK68022.1"/>
    </source>
</evidence>
<dbReference type="VEuPathDB" id="FungiDB:FUN_000149"/>
<reference evidence="2 3" key="1">
    <citation type="submission" date="2016-04" db="EMBL/GenBank/DDBJ databases">
        <title>Genome analyses suggest a sexual origin of heterokaryosis in a supposedly ancient asexual fungus.</title>
        <authorList>
            <person name="Ropars J."/>
            <person name="Sedzielewska K."/>
            <person name="Noel J."/>
            <person name="Charron P."/>
            <person name="Farinelli L."/>
            <person name="Marton T."/>
            <person name="Kruger M."/>
            <person name="Pelin A."/>
            <person name="Brachmann A."/>
            <person name="Corradi N."/>
        </authorList>
    </citation>
    <scope>NUCLEOTIDE SEQUENCE [LARGE SCALE GENOMIC DNA]</scope>
    <source>
        <strain evidence="2 3">C2</strain>
    </source>
</reference>
<dbReference type="EMBL" id="LLXL01000890">
    <property type="protein sequence ID" value="PKK68022.1"/>
    <property type="molecule type" value="Genomic_DNA"/>
</dbReference>
<accession>A0A2N1N2A1</accession>
<comment type="caution">
    <text evidence="2">The sequence shown here is derived from an EMBL/GenBank/DDBJ whole genome shotgun (WGS) entry which is preliminary data.</text>
</comment>
<keyword evidence="1" id="KW-0472">Membrane</keyword>
<keyword evidence="1" id="KW-0812">Transmembrane</keyword>
<evidence type="ECO:0000313" key="3">
    <source>
        <dbReference type="Proteomes" id="UP000233469"/>
    </source>
</evidence>
<sequence>MPIGHYVDEVLYNKVPATIVLVAGDAGFKSILQTTVQLELMEIYFWETVIFLEIGFNALFILYNKSFINIFKLISGNEI</sequence>
<keyword evidence="1" id="KW-1133">Transmembrane helix</keyword>
<proteinExistence type="predicted"/>
<name>A0A2N1N2A1_9GLOM</name>
<evidence type="ECO:0000256" key="1">
    <source>
        <dbReference type="SAM" id="Phobius"/>
    </source>
</evidence>
<dbReference type="AlphaFoldDB" id="A0A2N1N2A1"/>
<organism evidence="2 3">
    <name type="scientific">Rhizophagus irregularis</name>
    <dbReference type="NCBI Taxonomy" id="588596"/>
    <lineage>
        <taxon>Eukaryota</taxon>
        <taxon>Fungi</taxon>
        <taxon>Fungi incertae sedis</taxon>
        <taxon>Mucoromycota</taxon>
        <taxon>Glomeromycotina</taxon>
        <taxon>Glomeromycetes</taxon>
        <taxon>Glomerales</taxon>
        <taxon>Glomeraceae</taxon>
        <taxon>Rhizophagus</taxon>
    </lineage>
</organism>
<feature type="transmembrane region" description="Helical" evidence="1">
    <location>
        <begin position="43"/>
        <end position="63"/>
    </location>
</feature>